<proteinExistence type="predicted"/>
<dbReference type="AlphaFoldDB" id="A0AAV4AUW4"/>
<name>A0AAV4AUW4_9GAST</name>
<dbReference type="EMBL" id="BLXT01004368">
    <property type="protein sequence ID" value="GFO11931.1"/>
    <property type="molecule type" value="Genomic_DNA"/>
</dbReference>
<dbReference type="Proteomes" id="UP000735302">
    <property type="component" value="Unassembled WGS sequence"/>
</dbReference>
<protein>
    <submittedName>
        <fullName evidence="1">Uncharacterized protein</fullName>
    </submittedName>
</protein>
<keyword evidence="2" id="KW-1185">Reference proteome</keyword>
<evidence type="ECO:0000313" key="1">
    <source>
        <dbReference type="EMBL" id="GFO11931.1"/>
    </source>
</evidence>
<comment type="caution">
    <text evidence="1">The sequence shown here is derived from an EMBL/GenBank/DDBJ whole genome shotgun (WGS) entry which is preliminary data.</text>
</comment>
<organism evidence="1 2">
    <name type="scientific">Plakobranchus ocellatus</name>
    <dbReference type="NCBI Taxonomy" id="259542"/>
    <lineage>
        <taxon>Eukaryota</taxon>
        <taxon>Metazoa</taxon>
        <taxon>Spiralia</taxon>
        <taxon>Lophotrochozoa</taxon>
        <taxon>Mollusca</taxon>
        <taxon>Gastropoda</taxon>
        <taxon>Heterobranchia</taxon>
        <taxon>Euthyneura</taxon>
        <taxon>Panpulmonata</taxon>
        <taxon>Sacoglossa</taxon>
        <taxon>Placobranchoidea</taxon>
        <taxon>Plakobranchidae</taxon>
        <taxon>Plakobranchus</taxon>
    </lineage>
</organism>
<gene>
    <name evidence="1" type="ORF">PoB_003843600</name>
</gene>
<accession>A0AAV4AUW4</accession>
<reference evidence="1 2" key="1">
    <citation type="journal article" date="2021" name="Elife">
        <title>Chloroplast acquisition without the gene transfer in kleptoplastic sea slugs, Plakobranchus ocellatus.</title>
        <authorList>
            <person name="Maeda T."/>
            <person name="Takahashi S."/>
            <person name="Yoshida T."/>
            <person name="Shimamura S."/>
            <person name="Takaki Y."/>
            <person name="Nagai Y."/>
            <person name="Toyoda A."/>
            <person name="Suzuki Y."/>
            <person name="Arimoto A."/>
            <person name="Ishii H."/>
            <person name="Satoh N."/>
            <person name="Nishiyama T."/>
            <person name="Hasebe M."/>
            <person name="Maruyama T."/>
            <person name="Minagawa J."/>
            <person name="Obokata J."/>
            <person name="Shigenobu S."/>
        </authorList>
    </citation>
    <scope>NUCLEOTIDE SEQUENCE [LARGE SCALE GENOMIC DNA]</scope>
</reference>
<sequence length="140" mass="15383">MASYDDDDSRPASLPPLFTPHIDTCLRGHSEITFWVGASAGCFEESALGEGKVLEVGRPAATDTPLSFPDLFKGFVQPLVPAGKHRVARGMGKVGVVWAWRWCIGGVSSQYSRYPPVSNSRLNNACITIERKEWCKRGEE</sequence>
<evidence type="ECO:0000313" key="2">
    <source>
        <dbReference type="Proteomes" id="UP000735302"/>
    </source>
</evidence>